<dbReference type="EMBL" id="JAYMYQ010000004">
    <property type="protein sequence ID" value="KAK7337974.1"/>
    <property type="molecule type" value="Genomic_DNA"/>
</dbReference>
<gene>
    <name evidence="1" type="ORF">VNO77_18568</name>
</gene>
<reference evidence="1 2" key="1">
    <citation type="submission" date="2024-01" db="EMBL/GenBank/DDBJ databases">
        <title>The genomes of 5 underutilized Papilionoideae crops provide insights into root nodulation and disease resistanc.</title>
        <authorList>
            <person name="Jiang F."/>
        </authorList>
    </citation>
    <scope>NUCLEOTIDE SEQUENCE [LARGE SCALE GENOMIC DNA]</scope>
    <source>
        <strain evidence="1">LVBAO_FW01</strain>
        <tissue evidence="1">Leaves</tissue>
    </source>
</reference>
<dbReference type="AlphaFoldDB" id="A0AAN9LPJ4"/>
<accession>A0AAN9LPJ4</accession>
<proteinExistence type="predicted"/>
<dbReference type="Proteomes" id="UP001367508">
    <property type="component" value="Unassembled WGS sequence"/>
</dbReference>
<name>A0AAN9LPJ4_CANGL</name>
<sequence length="131" mass="14645">MHPFKHWQPFHAKLLSCPITNIMPTVAQNAPLQASMQGPKHSHTKHSMAYGQPLVKCPPNIGKSFPPSLLTVNDTHSRYGAWSSSNNTIGSVGPNDGVERVGVQNDTMLMDILQLHHWQLQQSQNQQQLFK</sequence>
<evidence type="ECO:0000313" key="1">
    <source>
        <dbReference type="EMBL" id="KAK7337974.1"/>
    </source>
</evidence>
<evidence type="ECO:0000313" key="2">
    <source>
        <dbReference type="Proteomes" id="UP001367508"/>
    </source>
</evidence>
<protein>
    <submittedName>
        <fullName evidence="1">Uncharacterized protein</fullName>
    </submittedName>
</protein>
<comment type="caution">
    <text evidence="1">The sequence shown here is derived from an EMBL/GenBank/DDBJ whole genome shotgun (WGS) entry which is preliminary data.</text>
</comment>
<keyword evidence="2" id="KW-1185">Reference proteome</keyword>
<organism evidence="1 2">
    <name type="scientific">Canavalia gladiata</name>
    <name type="common">Sword bean</name>
    <name type="synonym">Dolichos gladiatus</name>
    <dbReference type="NCBI Taxonomy" id="3824"/>
    <lineage>
        <taxon>Eukaryota</taxon>
        <taxon>Viridiplantae</taxon>
        <taxon>Streptophyta</taxon>
        <taxon>Embryophyta</taxon>
        <taxon>Tracheophyta</taxon>
        <taxon>Spermatophyta</taxon>
        <taxon>Magnoliopsida</taxon>
        <taxon>eudicotyledons</taxon>
        <taxon>Gunneridae</taxon>
        <taxon>Pentapetalae</taxon>
        <taxon>rosids</taxon>
        <taxon>fabids</taxon>
        <taxon>Fabales</taxon>
        <taxon>Fabaceae</taxon>
        <taxon>Papilionoideae</taxon>
        <taxon>50 kb inversion clade</taxon>
        <taxon>NPAAA clade</taxon>
        <taxon>indigoferoid/millettioid clade</taxon>
        <taxon>Phaseoleae</taxon>
        <taxon>Canavalia</taxon>
    </lineage>
</organism>